<accession>W8P4K7</accession>
<name>W8P4K7_9EURY</name>
<protein>
    <submittedName>
        <fullName evidence="2">Uncharacterized protein</fullName>
    </submittedName>
</protein>
<dbReference type="HOGENOM" id="CLU_2534853_0_0_2"/>
<organism evidence="2 3">
    <name type="scientific">Thermococcus nautili</name>
    <dbReference type="NCBI Taxonomy" id="195522"/>
    <lineage>
        <taxon>Archaea</taxon>
        <taxon>Methanobacteriati</taxon>
        <taxon>Methanobacteriota</taxon>
        <taxon>Thermococci</taxon>
        <taxon>Thermococcales</taxon>
        <taxon>Thermococcaceae</taxon>
        <taxon>Thermococcus</taxon>
    </lineage>
</organism>
<dbReference type="KEGG" id="tnu:BD01_0773"/>
<evidence type="ECO:0000313" key="3">
    <source>
        <dbReference type="Proteomes" id="UP000019434"/>
    </source>
</evidence>
<sequence length="83" mass="8865">MVVLGGAFVAGVFVGVPDCPGLPTQAEATTAKIRRTATTTSLPFTATTGKSLLKRPGLKSFPYLRKLLTHPEPPKDRLSKEKT</sequence>
<dbReference type="Proteomes" id="UP000019434">
    <property type="component" value="Chromosome"/>
</dbReference>
<dbReference type="AlphaFoldDB" id="W8P4K7"/>
<feature type="region of interest" description="Disordered" evidence="1">
    <location>
        <begin position="64"/>
        <end position="83"/>
    </location>
</feature>
<reference evidence="2 3" key="1">
    <citation type="submission" date="2014-02" db="EMBL/GenBank/DDBJ databases">
        <title>Genome Sequence of an Hyperthermophilic Archaeon, Thermococcus nautili 30-1, producing viral vesicles.</title>
        <authorList>
            <person name="Oberto J."/>
            <person name="Gaudin M."/>
            <person name="Cossu M."/>
            <person name="Gorlas A."/>
            <person name="Slesarev A."/>
            <person name="Marguet E."/>
            <person name="Forterre P."/>
        </authorList>
    </citation>
    <scope>NUCLEOTIDE SEQUENCE [LARGE SCALE GENOMIC DNA]</scope>
    <source>
        <strain evidence="2 3">30-1</strain>
    </source>
</reference>
<keyword evidence="3" id="KW-1185">Reference proteome</keyword>
<gene>
    <name evidence="2" type="ORF">BD01_0773</name>
</gene>
<proteinExistence type="predicted"/>
<evidence type="ECO:0000256" key="1">
    <source>
        <dbReference type="SAM" id="MobiDB-lite"/>
    </source>
</evidence>
<evidence type="ECO:0000313" key="2">
    <source>
        <dbReference type="EMBL" id="AHL22395.1"/>
    </source>
</evidence>
<feature type="compositionally biased region" description="Basic and acidic residues" evidence="1">
    <location>
        <begin position="72"/>
        <end position="83"/>
    </location>
</feature>
<dbReference type="EMBL" id="CP007264">
    <property type="protein sequence ID" value="AHL22395.1"/>
    <property type="molecule type" value="Genomic_DNA"/>
</dbReference>